<dbReference type="Gene3D" id="2.130.10.10">
    <property type="entry name" value="YVTN repeat-like/Quinoprotein amine dehydrogenase"/>
    <property type="match status" value="2"/>
</dbReference>
<name>A0A518I5S5_9PLAN</name>
<dbReference type="AlphaFoldDB" id="A0A518I5S5"/>
<keyword evidence="2" id="KW-1185">Reference proteome</keyword>
<reference evidence="1 2" key="1">
    <citation type="submission" date="2019-03" db="EMBL/GenBank/DDBJ databases">
        <title>Deep-cultivation of Planctomycetes and their phenomic and genomic characterization uncovers novel biology.</title>
        <authorList>
            <person name="Wiegand S."/>
            <person name="Jogler M."/>
            <person name="Boedeker C."/>
            <person name="Pinto D."/>
            <person name="Vollmers J."/>
            <person name="Rivas-Marin E."/>
            <person name="Kohn T."/>
            <person name="Peeters S.H."/>
            <person name="Heuer A."/>
            <person name="Rast P."/>
            <person name="Oberbeckmann S."/>
            <person name="Bunk B."/>
            <person name="Jeske O."/>
            <person name="Meyerdierks A."/>
            <person name="Storesund J.E."/>
            <person name="Kallscheuer N."/>
            <person name="Luecker S."/>
            <person name="Lage O.M."/>
            <person name="Pohl T."/>
            <person name="Merkel B.J."/>
            <person name="Hornburger P."/>
            <person name="Mueller R.-W."/>
            <person name="Bruemmer F."/>
            <person name="Labrenz M."/>
            <person name="Spormann A.M."/>
            <person name="Op den Camp H."/>
            <person name="Overmann J."/>
            <person name="Amann R."/>
            <person name="Jetten M.S.M."/>
            <person name="Mascher T."/>
            <person name="Medema M.H."/>
            <person name="Devos D.P."/>
            <person name="Kaster A.-K."/>
            <person name="Ovreas L."/>
            <person name="Rohde M."/>
            <person name="Galperin M.Y."/>
            <person name="Jogler C."/>
        </authorList>
    </citation>
    <scope>NUCLEOTIDE SEQUENCE [LARGE SCALE GENOMIC DNA]</scope>
    <source>
        <strain evidence="1 2">Enr17</strain>
    </source>
</reference>
<dbReference type="EMBL" id="CP037452">
    <property type="protein sequence ID" value="QDV48442.1"/>
    <property type="molecule type" value="Genomic_DNA"/>
</dbReference>
<sequence length="811" mass="91607">MVANILGFHFVSNITFKVSICLLLLLITKPVSAIEARKPEVSLADLILMEKKIHREQFYGDVRLLHSPNPMNILFSADGTVLFSLAETVRLWQSDTGEYLGSIAGPARFRQFALLNNSRWIVTIDDLEEPWLSNGLYIIPQVVPHLRIWDVTKGTCLGIRRLKIPVNSTKIWFPAIETANQLQMTFLIVHYDDDSPNTQRKLVGYHGRNLVPILEFALEDEFDSLTWDPHTRQLYLYNDYKFASYDPASNKIVWTSNRNIFNLTDIKIEQLIVIDQPLQFKEKMSGHKKLASSILLTFEPELTQGFDKDILLQWGLVNPLSGNPIKSGFVTRNFRPIDKQTNKGKAENLIYWFRDDNDHSIRAVNILKNQLLLKIPCDHDEVVSTSRYKAGLQKWYLEREDYRAEADKILWSRAANRICSIRGLMEEIKLFDSSTGKPVASASGTVNALSNILAGRISASFDWNNISVFEFNADKNFMNIFNTKVLQNSCVALSSDASNLLVGETSGYAHLWNLPKHEKIATLAGGTNKLLGLGANTAQKIIISCDNTGTFRWWKLPTQLSEIQGRVQTLKAERNNKPTVPSLSFYKKLRSSYHLPNSLCDMSTDALHALSFKPFSPLTESMDGELWLVPGDSLIAKINENPVEGGFASLEPKLGVIIFTEVGKNPKRLTPAVHEESILLQIKLSTDGRFALFVFDTGQVTIVNLQEGVLESIIQTNNREIVDVNYHHKRKTLLVASYRGTIRTWNSETFLKTGSLQIQDARLEFLSSRVAKIGFDLVLGTWDTGLIVKCGTFPKSEQKPQRPVGLTFPFE</sequence>
<dbReference type="SMART" id="SM00320">
    <property type="entry name" value="WD40"/>
    <property type="match status" value="3"/>
</dbReference>
<dbReference type="OrthoDB" id="247291at2"/>
<dbReference type="RefSeq" id="WP_145305588.1">
    <property type="nucleotide sequence ID" value="NZ_CP037452.1"/>
</dbReference>
<dbReference type="InterPro" id="IPR011047">
    <property type="entry name" value="Quinoprotein_ADH-like_sf"/>
</dbReference>
<dbReference type="KEGG" id="gfm:Enr17x_04540"/>
<protein>
    <submittedName>
        <fullName evidence="1">Uncharacterized protein</fullName>
    </submittedName>
</protein>
<accession>A0A518I5S5</accession>
<proteinExistence type="predicted"/>
<evidence type="ECO:0000313" key="1">
    <source>
        <dbReference type="EMBL" id="QDV48442.1"/>
    </source>
</evidence>
<evidence type="ECO:0000313" key="2">
    <source>
        <dbReference type="Proteomes" id="UP000318313"/>
    </source>
</evidence>
<dbReference type="Proteomes" id="UP000318313">
    <property type="component" value="Chromosome"/>
</dbReference>
<dbReference type="PANTHER" id="PTHR19879">
    <property type="entry name" value="TRANSCRIPTION INITIATION FACTOR TFIID"/>
    <property type="match status" value="1"/>
</dbReference>
<dbReference type="SUPFAM" id="SSF50998">
    <property type="entry name" value="Quinoprotein alcohol dehydrogenase-like"/>
    <property type="match status" value="1"/>
</dbReference>
<dbReference type="InterPro" id="IPR015943">
    <property type="entry name" value="WD40/YVTN_repeat-like_dom_sf"/>
</dbReference>
<gene>
    <name evidence="1" type="ORF">Enr17x_04540</name>
</gene>
<dbReference type="InterPro" id="IPR001680">
    <property type="entry name" value="WD40_rpt"/>
</dbReference>
<organism evidence="1 2">
    <name type="scientific">Gimesia fumaroli</name>
    <dbReference type="NCBI Taxonomy" id="2527976"/>
    <lineage>
        <taxon>Bacteria</taxon>
        <taxon>Pseudomonadati</taxon>
        <taxon>Planctomycetota</taxon>
        <taxon>Planctomycetia</taxon>
        <taxon>Planctomycetales</taxon>
        <taxon>Planctomycetaceae</taxon>
        <taxon>Gimesia</taxon>
    </lineage>
</organism>
<dbReference type="PANTHER" id="PTHR19879:SF1">
    <property type="entry name" value="CANNONBALL-RELATED"/>
    <property type="match status" value="1"/>
</dbReference>
<dbReference type="GO" id="GO:0006367">
    <property type="term" value="P:transcription initiation at RNA polymerase II promoter"/>
    <property type="evidence" value="ECO:0007669"/>
    <property type="project" value="TreeGrafter"/>
</dbReference>